<evidence type="ECO:0000313" key="5">
    <source>
        <dbReference type="EMBL" id="NMH29486.1"/>
    </source>
</evidence>
<sequence>MDTLSQNLKTLTPTKNTAPRFAILISTKNRCRDLEITLKSLSAFLDKENISCTVYDDGSADGTSHMIKTQYPEVTVLRNEISKGYLFCRNQMLNASNADYAISLDDDANFLSADALGTISAWFETHPECGLIAFRIFWGLDLPKNETDLSEPQRVRGFVGCGHVWKMTAWKAIPDYPEWFGFYGEEEFAAQHLFLKRLEVHYVPSILVHHRVDMKGRQKDSSYKIRMRRSLASGWYLFYLFLPPEKIARKMASSITAKIKLAFRERTIVPIRLLFQATADLIAKTPFLIRERSAFSRSQYKEFQQIPGTKVYWNPNGDDI</sequence>
<evidence type="ECO:0000256" key="1">
    <source>
        <dbReference type="ARBA" id="ARBA00006739"/>
    </source>
</evidence>
<name>A0A972JHQ7_9FLAO</name>
<evidence type="ECO:0000256" key="3">
    <source>
        <dbReference type="ARBA" id="ARBA00022679"/>
    </source>
</evidence>
<dbReference type="PANTHER" id="PTHR43179">
    <property type="entry name" value="RHAMNOSYLTRANSFERASE WBBL"/>
    <property type="match status" value="1"/>
</dbReference>
<evidence type="ECO:0000313" key="6">
    <source>
        <dbReference type="Proteomes" id="UP000712080"/>
    </source>
</evidence>
<comment type="similarity">
    <text evidence="1">Belongs to the glycosyltransferase 2 family.</text>
</comment>
<dbReference type="CDD" id="cd00761">
    <property type="entry name" value="Glyco_tranf_GTA_type"/>
    <property type="match status" value="1"/>
</dbReference>
<organism evidence="5 6">
    <name type="scientific">Flavobacterium silvaticum</name>
    <dbReference type="NCBI Taxonomy" id="1852020"/>
    <lineage>
        <taxon>Bacteria</taxon>
        <taxon>Pseudomonadati</taxon>
        <taxon>Bacteroidota</taxon>
        <taxon>Flavobacteriia</taxon>
        <taxon>Flavobacteriales</taxon>
        <taxon>Flavobacteriaceae</taxon>
        <taxon>Flavobacterium</taxon>
    </lineage>
</organism>
<comment type="caution">
    <text evidence="5">The sequence shown here is derived from an EMBL/GenBank/DDBJ whole genome shotgun (WGS) entry which is preliminary data.</text>
</comment>
<dbReference type="RefSeq" id="WP_169528573.1">
    <property type="nucleotide sequence ID" value="NZ_JAAMPU010000108.1"/>
</dbReference>
<dbReference type="Gene3D" id="3.90.550.10">
    <property type="entry name" value="Spore Coat Polysaccharide Biosynthesis Protein SpsA, Chain A"/>
    <property type="match status" value="1"/>
</dbReference>
<dbReference type="AlphaFoldDB" id="A0A972JHQ7"/>
<dbReference type="PANTHER" id="PTHR43179:SF12">
    <property type="entry name" value="GALACTOFURANOSYLTRANSFERASE GLFT2"/>
    <property type="match status" value="1"/>
</dbReference>
<dbReference type="GO" id="GO:0016757">
    <property type="term" value="F:glycosyltransferase activity"/>
    <property type="evidence" value="ECO:0007669"/>
    <property type="project" value="UniProtKB-KW"/>
</dbReference>
<dbReference type="Proteomes" id="UP000712080">
    <property type="component" value="Unassembled WGS sequence"/>
</dbReference>
<dbReference type="Pfam" id="PF00535">
    <property type="entry name" value="Glycos_transf_2"/>
    <property type="match status" value="1"/>
</dbReference>
<keyword evidence="6" id="KW-1185">Reference proteome</keyword>
<feature type="domain" description="Glycosyltransferase 2-like" evidence="4">
    <location>
        <begin position="23"/>
        <end position="133"/>
    </location>
</feature>
<proteinExistence type="inferred from homology"/>
<dbReference type="SUPFAM" id="SSF53448">
    <property type="entry name" value="Nucleotide-diphospho-sugar transferases"/>
    <property type="match status" value="1"/>
</dbReference>
<gene>
    <name evidence="5" type="ORF">G6047_15715</name>
</gene>
<keyword evidence="2" id="KW-0328">Glycosyltransferase</keyword>
<keyword evidence="3" id="KW-0808">Transferase</keyword>
<evidence type="ECO:0000259" key="4">
    <source>
        <dbReference type="Pfam" id="PF00535"/>
    </source>
</evidence>
<evidence type="ECO:0000256" key="2">
    <source>
        <dbReference type="ARBA" id="ARBA00022676"/>
    </source>
</evidence>
<dbReference type="InterPro" id="IPR001173">
    <property type="entry name" value="Glyco_trans_2-like"/>
</dbReference>
<accession>A0A972JHQ7</accession>
<protein>
    <submittedName>
        <fullName evidence="5">Glycosyltransferase family 2 protein</fullName>
    </submittedName>
</protein>
<dbReference type="InterPro" id="IPR029044">
    <property type="entry name" value="Nucleotide-diphossugar_trans"/>
</dbReference>
<reference evidence="5" key="1">
    <citation type="submission" date="2020-02" db="EMBL/GenBank/DDBJ databases">
        <title>Flavobacterium sp. genome.</title>
        <authorList>
            <person name="Jung H.S."/>
            <person name="Baek J.H."/>
            <person name="Jeon C.O."/>
        </authorList>
    </citation>
    <scope>NUCLEOTIDE SEQUENCE</scope>
    <source>
        <strain evidence="5">SE-s28</strain>
    </source>
</reference>
<dbReference type="EMBL" id="JAAMPU010000108">
    <property type="protein sequence ID" value="NMH29486.1"/>
    <property type="molecule type" value="Genomic_DNA"/>
</dbReference>